<dbReference type="RefSeq" id="WP_344032376.1">
    <property type="nucleotide sequence ID" value="NZ_BAAABX010000085.1"/>
</dbReference>
<feature type="chain" id="PRO_5046183802" description="DUF4333 domain-containing protein" evidence="1">
    <location>
        <begin position="34"/>
        <end position="141"/>
    </location>
</feature>
<name>A0ABN0Z736_9ACTN</name>
<dbReference type="PROSITE" id="PS51318">
    <property type="entry name" value="TAT"/>
    <property type="match status" value="1"/>
</dbReference>
<dbReference type="InterPro" id="IPR006311">
    <property type="entry name" value="TAT_signal"/>
</dbReference>
<evidence type="ECO:0008006" key="4">
    <source>
        <dbReference type="Google" id="ProtNLM"/>
    </source>
</evidence>
<dbReference type="EMBL" id="BAAABX010000085">
    <property type="protein sequence ID" value="GAA0435781.1"/>
    <property type="molecule type" value="Genomic_DNA"/>
</dbReference>
<gene>
    <name evidence="2" type="ORF">GCM10010357_66540</name>
</gene>
<proteinExistence type="predicted"/>
<evidence type="ECO:0000313" key="2">
    <source>
        <dbReference type="EMBL" id="GAA0435781.1"/>
    </source>
</evidence>
<feature type="signal peptide" evidence="1">
    <location>
        <begin position="1"/>
        <end position="33"/>
    </location>
</feature>
<protein>
    <recommendedName>
        <fullName evidence="4">DUF4333 domain-containing protein</fullName>
    </recommendedName>
</protein>
<reference evidence="2 3" key="1">
    <citation type="journal article" date="2019" name="Int. J. Syst. Evol. Microbiol.">
        <title>The Global Catalogue of Microorganisms (GCM) 10K type strain sequencing project: providing services to taxonomists for standard genome sequencing and annotation.</title>
        <authorList>
            <consortium name="The Broad Institute Genomics Platform"/>
            <consortium name="The Broad Institute Genome Sequencing Center for Infectious Disease"/>
            <person name="Wu L."/>
            <person name="Ma J."/>
        </authorList>
    </citation>
    <scope>NUCLEOTIDE SEQUENCE [LARGE SCALE GENOMIC DNA]</scope>
    <source>
        <strain evidence="2 3">JCM 4788</strain>
    </source>
</reference>
<evidence type="ECO:0000256" key="1">
    <source>
        <dbReference type="SAM" id="SignalP"/>
    </source>
</evidence>
<keyword evidence="1" id="KW-0732">Signal</keyword>
<comment type="caution">
    <text evidence="2">The sequence shown here is derived from an EMBL/GenBank/DDBJ whole genome shotgun (WGS) entry which is preliminary data.</text>
</comment>
<organism evidence="2 3">
    <name type="scientific">Streptomyces luteireticuli</name>
    <dbReference type="NCBI Taxonomy" id="173858"/>
    <lineage>
        <taxon>Bacteria</taxon>
        <taxon>Bacillati</taxon>
        <taxon>Actinomycetota</taxon>
        <taxon>Actinomycetes</taxon>
        <taxon>Kitasatosporales</taxon>
        <taxon>Streptomycetaceae</taxon>
        <taxon>Streptomyces</taxon>
    </lineage>
</organism>
<accession>A0ABN0Z736</accession>
<sequence length="141" mass="15061">MKAINISRRAAGSAVAALMIGATALAVAPTASAKNYSLSAGKVTLKKPGVEVDVTYSCDTGSKDWLVAGAVNVNHPWGVEGSVIVKGDKLVCDYETHKLKVYVPPIVDQEFNKGDKVEVTLVYFDSENGRRSFETKTTQVV</sequence>
<keyword evidence="3" id="KW-1185">Reference proteome</keyword>
<evidence type="ECO:0000313" key="3">
    <source>
        <dbReference type="Proteomes" id="UP001500879"/>
    </source>
</evidence>
<dbReference type="Proteomes" id="UP001500879">
    <property type="component" value="Unassembled WGS sequence"/>
</dbReference>